<proteinExistence type="predicted"/>
<name>A0ABV3JS64_STRON</name>
<comment type="caution">
    <text evidence="1">The sequence shown here is derived from an EMBL/GenBank/DDBJ whole genome shotgun (WGS) entry which is preliminary data.</text>
</comment>
<sequence>MPLPVAMMAKQAPGRAFEATLLDGARSQHWPLRAVLAAAGRRRLPEFRHR</sequence>
<gene>
    <name evidence="1" type="ORF">AB0L16_04285</name>
</gene>
<evidence type="ECO:0000313" key="1">
    <source>
        <dbReference type="EMBL" id="MEV5505684.1"/>
    </source>
</evidence>
<dbReference type="EMBL" id="JBFAUK010000002">
    <property type="protein sequence ID" value="MEV5505684.1"/>
    <property type="molecule type" value="Genomic_DNA"/>
</dbReference>
<accession>A0ABV3JS64</accession>
<evidence type="ECO:0000313" key="2">
    <source>
        <dbReference type="Proteomes" id="UP001552594"/>
    </source>
</evidence>
<keyword evidence="2" id="KW-1185">Reference proteome</keyword>
<organism evidence="1 2">
    <name type="scientific">Streptomyces orinoci</name>
    <name type="common">Streptoverticillium orinoci</name>
    <dbReference type="NCBI Taxonomy" id="67339"/>
    <lineage>
        <taxon>Bacteria</taxon>
        <taxon>Bacillati</taxon>
        <taxon>Actinomycetota</taxon>
        <taxon>Actinomycetes</taxon>
        <taxon>Kitasatosporales</taxon>
        <taxon>Streptomycetaceae</taxon>
        <taxon>Streptomyces</taxon>
    </lineage>
</organism>
<dbReference type="Proteomes" id="UP001552594">
    <property type="component" value="Unassembled WGS sequence"/>
</dbReference>
<reference evidence="1 2" key="1">
    <citation type="submission" date="2024-06" db="EMBL/GenBank/DDBJ databases">
        <title>The Natural Products Discovery Center: Release of the First 8490 Sequenced Strains for Exploring Actinobacteria Biosynthetic Diversity.</title>
        <authorList>
            <person name="Kalkreuter E."/>
            <person name="Kautsar S.A."/>
            <person name="Yang D."/>
            <person name="Bader C.D."/>
            <person name="Teijaro C.N."/>
            <person name="Fluegel L."/>
            <person name="Davis C.M."/>
            <person name="Simpson J.R."/>
            <person name="Lauterbach L."/>
            <person name="Steele A.D."/>
            <person name="Gui C."/>
            <person name="Meng S."/>
            <person name="Li G."/>
            <person name="Viehrig K."/>
            <person name="Ye F."/>
            <person name="Su P."/>
            <person name="Kiefer A.F."/>
            <person name="Nichols A."/>
            <person name="Cepeda A.J."/>
            <person name="Yan W."/>
            <person name="Fan B."/>
            <person name="Jiang Y."/>
            <person name="Adhikari A."/>
            <person name="Zheng C.-J."/>
            <person name="Schuster L."/>
            <person name="Cowan T.M."/>
            <person name="Smanski M.J."/>
            <person name="Chevrette M.G."/>
            <person name="De Carvalho L.P.S."/>
            <person name="Shen B."/>
        </authorList>
    </citation>
    <scope>NUCLEOTIDE SEQUENCE [LARGE SCALE GENOMIC DNA]</scope>
    <source>
        <strain evidence="1 2">NPDC052347</strain>
    </source>
</reference>
<protein>
    <submittedName>
        <fullName evidence="1">Uncharacterized protein</fullName>
    </submittedName>
</protein>
<dbReference type="RefSeq" id="WP_161968616.1">
    <property type="nucleotide sequence ID" value="NZ_JBFAUK010000002.1"/>
</dbReference>